<comment type="caution">
    <text evidence="1">The sequence shown here is derived from an EMBL/GenBank/DDBJ whole genome shotgun (WGS) entry which is preliminary data.</text>
</comment>
<reference evidence="1 2" key="1">
    <citation type="submission" date="2016-01" db="EMBL/GenBank/DDBJ databases">
        <authorList>
            <consortium name="TB Trials Study Group"/>
            <person name="Sutton G."/>
            <person name="Brinkac L."/>
            <person name="Sanka R."/>
            <person name="Adams M."/>
            <person name="Lau E.L."/>
            <person name="Macaden R."/>
            <person name="Grewal H.M.S."/>
        </authorList>
    </citation>
    <scope>NUCLEOTIDE SEQUENCE [LARGE SCALE GENOMIC DNA]</scope>
    <source>
        <strain evidence="1 2">IS-1744</strain>
    </source>
</reference>
<dbReference type="Gene3D" id="1.10.287.1060">
    <property type="entry name" value="ESAT-6-like"/>
    <property type="match status" value="1"/>
</dbReference>
<organism evidence="1 2">
    <name type="scientific">Mycobacterium lehmannii</name>
    <dbReference type="NCBI Taxonomy" id="2048550"/>
    <lineage>
        <taxon>Bacteria</taxon>
        <taxon>Bacillati</taxon>
        <taxon>Actinomycetota</taxon>
        <taxon>Actinomycetes</taxon>
        <taxon>Mycobacteriales</taxon>
        <taxon>Mycobacteriaceae</taxon>
        <taxon>Mycobacterium</taxon>
    </lineage>
</organism>
<dbReference type="AlphaFoldDB" id="A0A101ABF6"/>
<dbReference type="GeneID" id="27917070"/>
<evidence type="ECO:0008006" key="3">
    <source>
        <dbReference type="Google" id="ProtNLM"/>
    </source>
</evidence>
<dbReference type="EMBL" id="LQIR01000005">
    <property type="protein sequence ID" value="KUI19689.1"/>
    <property type="molecule type" value="Genomic_DNA"/>
</dbReference>
<dbReference type="Proteomes" id="UP000053707">
    <property type="component" value="Unassembled WGS sequence"/>
</dbReference>
<name>A0A101ABF6_9MYCO</name>
<evidence type="ECO:0000313" key="2">
    <source>
        <dbReference type="Proteomes" id="UP000053707"/>
    </source>
</evidence>
<dbReference type="SUPFAM" id="SSF140453">
    <property type="entry name" value="EsxAB dimer-like"/>
    <property type="match status" value="1"/>
</dbReference>
<gene>
    <name evidence="1" type="ORF">AU192_01670</name>
</gene>
<evidence type="ECO:0000313" key="1">
    <source>
        <dbReference type="EMBL" id="KUI19689.1"/>
    </source>
</evidence>
<sequence length="109" mass="11212">MSNTVRVAPEDLMVSASTVDAHADGMWLTHGTATSRIEGAQKGVPPAANVALSAAVAKWQADSTALFGRLVDHGHALRAGAAVYEQTDGQNAENLKAAGDQMTALDLGL</sequence>
<dbReference type="RefSeq" id="WP_064424890.1">
    <property type="nucleotide sequence ID" value="NZ_LQIR01000005.1"/>
</dbReference>
<protein>
    <recommendedName>
        <fullName evidence="3">ESX-1 secretion-associated protein</fullName>
    </recommendedName>
</protein>
<proteinExistence type="predicted"/>
<accession>A0A101ABF6</accession>
<dbReference type="InterPro" id="IPR036689">
    <property type="entry name" value="ESAT-6-like_sf"/>
</dbReference>
<keyword evidence="2" id="KW-1185">Reference proteome</keyword>